<feature type="domain" description="Ribbon-helix-helix" evidence="1">
    <location>
        <begin position="35"/>
        <end position="93"/>
    </location>
</feature>
<dbReference type="EMBL" id="BMJM01000006">
    <property type="protein sequence ID" value="GGE13600.1"/>
    <property type="molecule type" value="Genomic_DNA"/>
</dbReference>
<dbReference type="Pfam" id="PF13467">
    <property type="entry name" value="RHH_4"/>
    <property type="match status" value="1"/>
</dbReference>
<proteinExistence type="predicted"/>
<dbReference type="Gene3D" id="1.10.3990.20">
    <property type="entry name" value="protein bp1543"/>
    <property type="match status" value="1"/>
</dbReference>
<reference evidence="2" key="2">
    <citation type="submission" date="2020-09" db="EMBL/GenBank/DDBJ databases">
        <authorList>
            <person name="Sun Q."/>
            <person name="Zhou Y."/>
        </authorList>
    </citation>
    <scope>NUCLEOTIDE SEQUENCE</scope>
    <source>
        <strain evidence="2">CGMCC 1.15519</strain>
    </source>
</reference>
<name>A0A916ZTU2_9SPHN</name>
<evidence type="ECO:0000313" key="3">
    <source>
        <dbReference type="Proteomes" id="UP000635071"/>
    </source>
</evidence>
<dbReference type="Proteomes" id="UP000635071">
    <property type="component" value="Unassembled WGS sequence"/>
</dbReference>
<sequence>MAGNICIKYLPPSGGGRTRAFASRERGRSAKLTGKHSLTIAGHATSLTVEPIFWEALKAAAETENKPLAALVAEIDEARTTNLSSAIRVWLYERATAPRH</sequence>
<dbReference type="InterPro" id="IPR027373">
    <property type="entry name" value="RHH_dom"/>
</dbReference>
<keyword evidence="3" id="KW-1185">Reference proteome</keyword>
<dbReference type="AlphaFoldDB" id="A0A916ZTU2"/>
<evidence type="ECO:0000313" key="2">
    <source>
        <dbReference type="EMBL" id="GGE13600.1"/>
    </source>
</evidence>
<comment type="caution">
    <text evidence="2">The sequence shown here is derived from an EMBL/GenBank/DDBJ whole genome shotgun (WGS) entry which is preliminary data.</text>
</comment>
<accession>A0A916ZTU2</accession>
<organism evidence="2 3">
    <name type="scientific">Sandarakinorhabdus glacialis</name>
    <dbReference type="NCBI Taxonomy" id="1614636"/>
    <lineage>
        <taxon>Bacteria</taxon>
        <taxon>Pseudomonadati</taxon>
        <taxon>Pseudomonadota</taxon>
        <taxon>Alphaproteobacteria</taxon>
        <taxon>Sphingomonadales</taxon>
        <taxon>Sphingosinicellaceae</taxon>
        <taxon>Sandarakinorhabdus</taxon>
    </lineage>
</organism>
<protein>
    <recommendedName>
        <fullName evidence="1">Ribbon-helix-helix domain-containing protein</fullName>
    </recommendedName>
</protein>
<dbReference type="InterPro" id="IPR038268">
    <property type="entry name" value="RHH_sf"/>
</dbReference>
<evidence type="ECO:0000259" key="1">
    <source>
        <dbReference type="Pfam" id="PF13467"/>
    </source>
</evidence>
<reference evidence="2" key="1">
    <citation type="journal article" date="2014" name="Int. J. Syst. Evol. Microbiol.">
        <title>Complete genome sequence of Corynebacterium casei LMG S-19264T (=DSM 44701T), isolated from a smear-ripened cheese.</title>
        <authorList>
            <consortium name="US DOE Joint Genome Institute (JGI-PGF)"/>
            <person name="Walter F."/>
            <person name="Albersmeier A."/>
            <person name="Kalinowski J."/>
            <person name="Ruckert C."/>
        </authorList>
    </citation>
    <scope>NUCLEOTIDE SEQUENCE</scope>
    <source>
        <strain evidence="2">CGMCC 1.15519</strain>
    </source>
</reference>
<gene>
    <name evidence="2" type="ORF">GCM10011529_19990</name>
</gene>